<dbReference type="PANTHER" id="PTHR42742">
    <property type="entry name" value="TRANSCRIPTIONAL REPRESSOR MPRA"/>
    <property type="match status" value="1"/>
</dbReference>
<dbReference type="InterPro" id="IPR049071">
    <property type="entry name" value="MPI_cupin_dom"/>
</dbReference>
<evidence type="ECO:0000256" key="1">
    <source>
        <dbReference type="ARBA" id="ARBA00022723"/>
    </source>
</evidence>
<dbReference type="Pfam" id="PF21621">
    <property type="entry name" value="MPI_cupin_dom"/>
    <property type="match status" value="1"/>
</dbReference>
<dbReference type="GO" id="GO:0046872">
    <property type="term" value="F:metal ion binding"/>
    <property type="evidence" value="ECO:0007669"/>
    <property type="project" value="UniProtKB-KW"/>
</dbReference>
<keyword evidence="2" id="KW-0862">Zinc</keyword>
<evidence type="ECO:0000313" key="5">
    <source>
        <dbReference type="Proteomes" id="UP000036947"/>
    </source>
</evidence>
<proteinExistence type="predicted"/>
<dbReference type="STRING" id="1163406.A0A0L0N053"/>
<evidence type="ECO:0000256" key="2">
    <source>
        <dbReference type="ARBA" id="ARBA00022833"/>
    </source>
</evidence>
<gene>
    <name evidence="4" type="ORF">TOPH_08190</name>
</gene>
<dbReference type="EMBL" id="LFRF01000041">
    <property type="protein sequence ID" value="KND87150.1"/>
    <property type="molecule type" value="Genomic_DNA"/>
</dbReference>
<dbReference type="PANTHER" id="PTHR42742:SF3">
    <property type="entry name" value="FRUCTOKINASE"/>
    <property type="match status" value="1"/>
</dbReference>
<evidence type="ECO:0000259" key="3">
    <source>
        <dbReference type="Pfam" id="PF21621"/>
    </source>
</evidence>
<name>A0A0L0N053_TOLOC</name>
<sequence>MPILLPANQPPDNFYAGGARISAFRSAAPCSSHQPEDWIPSTTCCNGRAGIGRSRLPDGTLLADAVATEPEKWLGPDHVAKYGADTKLLVKLLDAGQRLPVHAHPHVDWAARHLQRSHGKAEAWYILTPGPVWLGLREAIDAKDLLELVESERGSELLDRMHKIDVVPHQTVYVPPGTLHAIGEGIMVAEVQEPEDLSVLCEWRGFEIDGKKHGHLGLGFATALTAVDTRARTKDEVARLVTDGQVSESVLPAESQEYFVIERQQVKGIGHCRRGFAILIVLEGDAHLATKAGANLVLAKGSTVVIPFEDGDFTLEGNADVLIARPPQ</sequence>
<evidence type="ECO:0000313" key="4">
    <source>
        <dbReference type="EMBL" id="KND87150.1"/>
    </source>
</evidence>
<accession>A0A0L0N053</accession>
<keyword evidence="4" id="KW-0413">Isomerase</keyword>
<protein>
    <submittedName>
        <fullName evidence="4">Putative mannose-6-phosphate isomerase GmuF</fullName>
    </submittedName>
</protein>
<dbReference type="Proteomes" id="UP000036947">
    <property type="component" value="Unassembled WGS sequence"/>
</dbReference>
<dbReference type="OrthoDB" id="3452273at2759"/>
<dbReference type="SUPFAM" id="SSF51182">
    <property type="entry name" value="RmlC-like cupins"/>
    <property type="match status" value="1"/>
</dbReference>
<dbReference type="GO" id="GO:0016853">
    <property type="term" value="F:isomerase activity"/>
    <property type="evidence" value="ECO:0007669"/>
    <property type="project" value="UniProtKB-KW"/>
</dbReference>
<dbReference type="AlphaFoldDB" id="A0A0L0N053"/>
<keyword evidence="5" id="KW-1185">Reference proteome</keyword>
<keyword evidence="1" id="KW-0479">Metal-binding</keyword>
<dbReference type="Gene3D" id="2.60.120.10">
    <property type="entry name" value="Jelly Rolls"/>
    <property type="match status" value="2"/>
</dbReference>
<organism evidence="4 5">
    <name type="scientific">Tolypocladium ophioglossoides (strain CBS 100239)</name>
    <name type="common">Snaketongue truffleclub</name>
    <name type="synonym">Elaphocordyceps ophioglossoides</name>
    <dbReference type="NCBI Taxonomy" id="1163406"/>
    <lineage>
        <taxon>Eukaryota</taxon>
        <taxon>Fungi</taxon>
        <taxon>Dikarya</taxon>
        <taxon>Ascomycota</taxon>
        <taxon>Pezizomycotina</taxon>
        <taxon>Sordariomycetes</taxon>
        <taxon>Hypocreomycetidae</taxon>
        <taxon>Hypocreales</taxon>
        <taxon>Ophiocordycipitaceae</taxon>
        <taxon>Tolypocladium</taxon>
    </lineage>
</organism>
<dbReference type="InterPro" id="IPR051804">
    <property type="entry name" value="Carb_Metab_Reg_Kinase/Isom"/>
</dbReference>
<dbReference type="CDD" id="cd07010">
    <property type="entry name" value="cupin_PMI_type_I_N_bac"/>
    <property type="match status" value="1"/>
</dbReference>
<feature type="domain" description="Mannose-6-phosphate isomerase cupin" evidence="3">
    <location>
        <begin position="256"/>
        <end position="322"/>
    </location>
</feature>
<reference evidence="4 5" key="1">
    <citation type="journal article" date="2015" name="BMC Genomics">
        <title>The genome of the truffle-parasite Tolypocladium ophioglossoides and the evolution of antifungal peptaibiotics.</title>
        <authorList>
            <person name="Quandt C.A."/>
            <person name="Bushley K.E."/>
            <person name="Spatafora J.W."/>
        </authorList>
    </citation>
    <scope>NUCLEOTIDE SEQUENCE [LARGE SCALE GENOMIC DNA]</scope>
    <source>
        <strain evidence="4 5">CBS 100239</strain>
    </source>
</reference>
<dbReference type="InterPro" id="IPR011051">
    <property type="entry name" value="RmlC_Cupin_sf"/>
</dbReference>
<dbReference type="InterPro" id="IPR014710">
    <property type="entry name" value="RmlC-like_jellyroll"/>
</dbReference>
<comment type="caution">
    <text evidence="4">The sequence shown here is derived from an EMBL/GenBank/DDBJ whole genome shotgun (WGS) entry which is preliminary data.</text>
</comment>